<dbReference type="InterPro" id="IPR001466">
    <property type="entry name" value="Beta-lactam-related"/>
</dbReference>
<dbReference type="PANTHER" id="PTHR46825:SF9">
    <property type="entry name" value="BETA-LACTAMASE-RELATED DOMAIN-CONTAINING PROTEIN"/>
    <property type="match status" value="1"/>
</dbReference>
<keyword evidence="2" id="KW-0121">Carboxypeptidase</keyword>
<dbReference type="InterPro" id="IPR012338">
    <property type="entry name" value="Beta-lactam/transpept-like"/>
</dbReference>
<dbReference type="SUPFAM" id="SSF56601">
    <property type="entry name" value="beta-lactamase/transpeptidase-like"/>
    <property type="match status" value="1"/>
</dbReference>
<keyword evidence="2" id="KW-0645">Protease</keyword>
<feature type="domain" description="Beta-lactamase-related" evidence="1">
    <location>
        <begin position="1"/>
        <end position="284"/>
    </location>
</feature>
<dbReference type="PANTHER" id="PTHR46825">
    <property type="entry name" value="D-ALANYL-D-ALANINE-CARBOXYPEPTIDASE/ENDOPEPTIDASE AMPH"/>
    <property type="match status" value="1"/>
</dbReference>
<proteinExistence type="predicted"/>
<dbReference type="InterPro" id="IPR050491">
    <property type="entry name" value="AmpC-like"/>
</dbReference>
<sequence>MQLVEDKTISLDTPIVEFFAPGYLDGLHKLGGKDFTNSITVQNLLAHTSGIADYFEQKQSDGSVFLKEVLQGNDKSYNLDDVVETARSSMKPKFTPGIAKKAFYSDTNFQLLGAIIEKSSGMSFAKAVKTRIVEPLGLKNTWRFEADGPRAEQKIIPLRNGKNQLDIPCVMTSVGADGAIVSTAADGLAFISAVFEGKLFSPQLLETICSDWRRIFFPLQYGTGIMLFQLPPILTMFKKQPQIIGHSGISGAFFYAQPENGIYVSGTVNQLASRSLPYNFLLRAITAM</sequence>
<keyword evidence="2" id="KW-0378">Hydrolase</keyword>
<dbReference type="GO" id="GO:0009002">
    <property type="term" value="F:serine-type D-Ala-D-Ala carboxypeptidase activity"/>
    <property type="evidence" value="ECO:0007669"/>
    <property type="project" value="UniProtKB-EC"/>
</dbReference>
<evidence type="ECO:0000313" key="2">
    <source>
        <dbReference type="EMBL" id="VAW14831.1"/>
    </source>
</evidence>
<name>A0A3B0T816_9ZZZZ</name>
<dbReference type="EC" id="3.4.16.4" evidence="2"/>
<dbReference type="AlphaFoldDB" id="A0A3B0T816"/>
<dbReference type="EMBL" id="UOEQ01000054">
    <property type="protein sequence ID" value="VAW14831.1"/>
    <property type="molecule type" value="Genomic_DNA"/>
</dbReference>
<organism evidence="2">
    <name type="scientific">hydrothermal vent metagenome</name>
    <dbReference type="NCBI Taxonomy" id="652676"/>
    <lineage>
        <taxon>unclassified sequences</taxon>
        <taxon>metagenomes</taxon>
        <taxon>ecological metagenomes</taxon>
    </lineage>
</organism>
<dbReference type="Pfam" id="PF00144">
    <property type="entry name" value="Beta-lactamase"/>
    <property type="match status" value="1"/>
</dbReference>
<protein>
    <submittedName>
        <fullName evidence="2">D-alanyl-D-alanine carboxypeptidase</fullName>
        <ecNumber evidence="2">3.4.16.4</ecNumber>
    </submittedName>
</protein>
<gene>
    <name evidence="2" type="ORF">MNBD_ALPHA11-1118</name>
</gene>
<evidence type="ECO:0000259" key="1">
    <source>
        <dbReference type="Pfam" id="PF00144"/>
    </source>
</evidence>
<accession>A0A3B0T816</accession>
<feature type="non-terminal residue" evidence="2">
    <location>
        <position position="288"/>
    </location>
</feature>
<dbReference type="Gene3D" id="3.40.710.10">
    <property type="entry name" value="DD-peptidase/beta-lactamase superfamily"/>
    <property type="match status" value="1"/>
</dbReference>
<reference evidence="2" key="1">
    <citation type="submission" date="2018-06" db="EMBL/GenBank/DDBJ databases">
        <authorList>
            <person name="Zhirakovskaya E."/>
        </authorList>
    </citation>
    <scope>NUCLEOTIDE SEQUENCE</scope>
</reference>